<proteinExistence type="predicted"/>
<keyword evidence="4" id="KW-1185">Reference proteome</keyword>
<evidence type="ECO:0008006" key="5">
    <source>
        <dbReference type="Google" id="ProtNLM"/>
    </source>
</evidence>
<sequence length="364" mass="38961">MWTCVRFVVPALFVGVFAFPTPSEGCAVIPPRGVVVEVATESAIIIWDEKVKTQHFIRRATFAATAPGEAPVKDFGFLVPTPSVPVLEEVDDRGFDELAKITAPKIETRLPPSSGGCGMASAPKAVVGHADVEVLAEKHVAGYDAKVMKAGDSDALAAWLNERGYEVRPALARWLKPYLDKGWVVTAFKIAGTSSTGASPAVGAAAVRMSFTTEAPFFPYSEPDDMREAKTRRLFRVYAIANQKVAGVLGTKELWAGNTVWAGKPGANEWKGVGAHLKIPGWAPDEGTWLTEFEDAASPRKGGSDLTFVPAADQTPIERPARIVYAVRTDTGAAPAFAVLAGAAMCLFVSRFLTALVNRRMNAQ</sequence>
<keyword evidence="1" id="KW-0472">Membrane</keyword>
<keyword evidence="1" id="KW-0812">Transmembrane</keyword>
<gene>
    <name evidence="3" type="ORF">SOIL9_21940</name>
</gene>
<dbReference type="InterPro" id="IPR019283">
    <property type="entry name" value="DUF2330"/>
</dbReference>
<keyword evidence="1" id="KW-1133">Transmembrane helix</keyword>
<protein>
    <recommendedName>
        <fullName evidence="5">DUF2330 domain-containing protein</fullName>
    </recommendedName>
</protein>
<accession>A0A6P2D7T6</accession>
<dbReference type="Pfam" id="PF10092">
    <property type="entry name" value="DUF2330"/>
    <property type="match status" value="1"/>
</dbReference>
<keyword evidence="2" id="KW-0732">Signal</keyword>
<feature type="chain" id="PRO_5027114115" description="DUF2330 domain-containing protein" evidence="2">
    <location>
        <begin position="19"/>
        <end position="364"/>
    </location>
</feature>
<evidence type="ECO:0000256" key="1">
    <source>
        <dbReference type="SAM" id="Phobius"/>
    </source>
</evidence>
<feature type="signal peptide" evidence="2">
    <location>
        <begin position="1"/>
        <end position="18"/>
    </location>
</feature>
<dbReference type="EMBL" id="LR593886">
    <property type="protein sequence ID" value="VTR95520.1"/>
    <property type="molecule type" value="Genomic_DNA"/>
</dbReference>
<feature type="transmembrane region" description="Helical" evidence="1">
    <location>
        <begin position="336"/>
        <end position="357"/>
    </location>
</feature>
<organism evidence="3 4">
    <name type="scientific">Gemmata massiliana</name>
    <dbReference type="NCBI Taxonomy" id="1210884"/>
    <lineage>
        <taxon>Bacteria</taxon>
        <taxon>Pseudomonadati</taxon>
        <taxon>Planctomycetota</taxon>
        <taxon>Planctomycetia</taxon>
        <taxon>Gemmatales</taxon>
        <taxon>Gemmataceae</taxon>
        <taxon>Gemmata</taxon>
    </lineage>
</organism>
<dbReference type="RefSeq" id="WP_162669925.1">
    <property type="nucleotide sequence ID" value="NZ_LR593886.1"/>
</dbReference>
<dbReference type="KEGG" id="gms:SOIL9_21940"/>
<evidence type="ECO:0000256" key="2">
    <source>
        <dbReference type="SAM" id="SignalP"/>
    </source>
</evidence>
<dbReference type="Proteomes" id="UP000464178">
    <property type="component" value="Chromosome"/>
</dbReference>
<name>A0A6P2D7T6_9BACT</name>
<dbReference type="AlphaFoldDB" id="A0A6P2D7T6"/>
<evidence type="ECO:0000313" key="3">
    <source>
        <dbReference type="EMBL" id="VTR95520.1"/>
    </source>
</evidence>
<reference evidence="3 4" key="1">
    <citation type="submission" date="2019-05" db="EMBL/GenBank/DDBJ databases">
        <authorList>
            <consortium name="Science for Life Laboratories"/>
        </authorList>
    </citation>
    <scope>NUCLEOTIDE SEQUENCE [LARGE SCALE GENOMIC DNA]</scope>
    <source>
        <strain evidence="3">Soil9</strain>
    </source>
</reference>
<evidence type="ECO:0000313" key="4">
    <source>
        <dbReference type="Proteomes" id="UP000464178"/>
    </source>
</evidence>